<feature type="compositionally biased region" description="Basic and acidic residues" evidence="11">
    <location>
        <begin position="157"/>
        <end position="169"/>
    </location>
</feature>
<gene>
    <name evidence="13" type="ORF">GSLYS_00007317001</name>
</gene>
<feature type="compositionally biased region" description="Polar residues" evidence="11">
    <location>
        <begin position="289"/>
        <end position="312"/>
    </location>
</feature>
<dbReference type="Pfam" id="PF00097">
    <property type="entry name" value="zf-C3HC4"/>
    <property type="match status" value="1"/>
</dbReference>
<keyword evidence="4" id="KW-0227">DNA damage</keyword>
<feature type="region of interest" description="Disordered" evidence="11">
    <location>
        <begin position="93"/>
        <end position="119"/>
    </location>
</feature>
<feature type="compositionally biased region" description="Basic and acidic residues" evidence="11">
    <location>
        <begin position="181"/>
        <end position="208"/>
    </location>
</feature>
<keyword evidence="5 10" id="KW-0863">Zinc-finger</keyword>
<comment type="caution">
    <text evidence="13">The sequence shown here is derived from an EMBL/GenBank/DDBJ whole genome shotgun (WGS) entry which is preliminary data.</text>
</comment>
<feature type="compositionally biased region" description="Basic residues" evidence="11">
    <location>
        <begin position="170"/>
        <end position="179"/>
    </location>
</feature>
<dbReference type="GO" id="GO:0031436">
    <property type="term" value="C:BRCA1-BARD1 complex"/>
    <property type="evidence" value="ECO:0007669"/>
    <property type="project" value="TreeGrafter"/>
</dbReference>
<dbReference type="Proteomes" id="UP001497497">
    <property type="component" value="Unassembled WGS sequence"/>
</dbReference>
<name>A0AAV2HIP9_LYMST</name>
<dbReference type="InterPro" id="IPR018957">
    <property type="entry name" value="Znf_C3HC4_RING-type"/>
</dbReference>
<feature type="compositionally biased region" description="Basic and acidic residues" evidence="11">
    <location>
        <begin position="514"/>
        <end position="533"/>
    </location>
</feature>
<evidence type="ECO:0000256" key="2">
    <source>
        <dbReference type="ARBA" id="ARBA00022723"/>
    </source>
</evidence>
<evidence type="ECO:0000256" key="10">
    <source>
        <dbReference type="PROSITE-ProRule" id="PRU00175"/>
    </source>
</evidence>
<feature type="region of interest" description="Disordered" evidence="11">
    <location>
        <begin position="273"/>
        <end position="353"/>
    </location>
</feature>
<dbReference type="GO" id="GO:0008270">
    <property type="term" value="F:zinc ion binding"/>
    <property type="evidence" value="ECO:0007669"/>
    <property type="project" value="UniProtKB-KW"/>
</dbReference>
<keyword evidence="14" id="KW-1185">Reference proteome</keyword>
<dbReference type="SMART" id="SM00184">
    <property type="entry name" value="RING"/>
    <property type="match status" value="1"/>
</dbReference>
<dbReference type="EMBL" id="CAXITT010000140">
    <property type="protein sequence ID" value="CAL1533299.1"/>
    <property type="molecule type" value="Genomic_DNA"/>
</dbReference>
<proteinExistence type="predicted"/>
<dbReference type="GO" id="GO:0045944">
    <property type="term" value="P:positive regulation of transcription by RNA polymerase II"/>
    <property type="evidence" value="ECO:0007669"/>
    <property type="project" value="TreeGrafter"/>
</dbReference>
<protein>
    <recommendedName>
        <fullName evidence="12">RING-type domain-containing protein</fullName>
    </recommendedName>
</protein>
<sequence length="539" mass="60763">MDVTVHFKEILEQMQKNLECSICLELLNNPISTKCEHQFCRFCITKFLQNKRSVPCPLCKKQITKRGFQERNDLVAVVNNLKLLIAAFEQDSGQKCSPTQGPQKCYPSTPDDLSESASRCNYQKNGESTISRQEEISIKESCLNTVTKEIPLKKLDHLNDSTNKQDRNVRHTTRSRSVKAKTNDEDPTLKEDGHRNHSAHELKEDKNTKGNFASSAKEKNKEDNYDLLQYLEVGLCGANRDGGEQTRTLSKTAQITSGVTNYDLHADENTCIKNRSNKKSKSNQSISNVELNKSLPSRKSNRLSSGKPSDVNTHIDPTLDENVAELPTQQSETLTQQSCPSSSGSSLSSTLQLSKPMPPISWTYTKRMQQVFRAEGRVRNWVDTLPKTNVTLETKQVEIKALTTKEKINAKKRTKRSLCLSGNPAAHSIDGDDILTALDTETGFIVEHPVRLLPRRKSIFKSHLEDKQENEKVVEKNVTINEEADPYEFRGLTPLETSKISKKGKVSKIVNEGGKHFPLDLKQKSTSEGDQSKEKKRKY</sequence>
<dbReference type="PROSITE" id="PS50089">
    <property type="entry name" value="ZF_RING_2"/>
    <property type="match status" value="1"/>
</dbReference>
<dbReference type="InterPro" id="IPR017907">
    <property type="entry name" value="Znf_RING_CS"/>
</dbReference>
<feature type="region of interest" description="Disordered" evidence="11">
    <location>
        <begin position="514"/>
        <end position="539"/>
    </location>
</feature>
<feature type="compositionally biased region" description="Polar residues" evidence="11">
    <location>
        <begin position="93"/>
        <end position="102"/>
    </location>
</feature>
<dbReference type="InterPro" id="IPR031099">
    <property type="entry name" value="BRCA1-associated"/>
</dbReference>
<keyword evidence="7" id="KW-0234">DNA repair</keyword>
<organism evidence="13 14">
    <name type="scientific">Lymnaea stagnalis</name>
    <name type="common">Great pond snail</name>
    <name type="synonym">Helix stagnalis</name>
    <dbReference type="NCBI Taxonomy" id="6523"/>
    <lineage>
        <taxon>Eukaryota</taxon>
        <taxon>Metazoa</taxon>
        <taxon>Spiralia</taxon>
        <taxon>Lophotrochozoa</taxon>
        <taxon>Mollusca</taxon>
        <taxon>Gastropoda</taxon>
        <taxon>Heterobranchia</taxon>
        <taxon>Euthyneura</taxon>
        <taxon>Panpulmonata</taxon>
        <taxon>Hygrophila</taxon>
        <taxon>Lymnaeoidea</taxon>
        <taxon>Lymnaeidae</taxon>
        <taxon>Lymnaea</taxon>
    </lineage>
</organism>
<keyword evidence="8" id="KW-0539">Nucleus</keyword>
<dbReference type="AlphaFoldDB" id="A0AAV2HIP9"/>
<evidence type="ECO:0000256" key="11">
    <source>
        <dbReference type="SAM" id="MobiDB-lite"/>
    </source>
</evidence>
<dbReference type="PANTHER" id="PTHR13763">
    <property type="entry name" value="BREAST CANCER TYPE 1 SUSCEPTIBILITY PROTEIN BRCA1"/>
    <property type="match status" value="1"/>
</dbReference>
<evidence type="ECO:0000313" key="13">
    <source>
        <dbReference type="EMBL" id="CAL1533299.1"/>
    </source>
</evidence>
<evidence type="ECO:0000256" key="4">
    <source>
        <dbReference type="ARBA" id="ARBA00022763"/>
    </source>
</evidence>
<evidence type="ECO:0000259" key="12">
    <source>
        <dbReference type="PROSITE" id="PS50089"/>
    </source>
</evidence>
<dbReference type="InterPro" id="IPR001841">
    <property type="entry name" value="Znf_RING"/>
</dbReference>
<dbReference type="SUPFAM" id="SSF57850">
    <property type="entry name" value="RING/U-box"/>
    <property type="match status" value="1"/>
</dbReference>
<feature type="compositionally biased region" description="Low complexity" evidence="11">
    <location>
        <begin position="336"/>
        <end position="353"/>
    </location>
</feature>
<dbReference type="InterPro" id="IPR013083">
    <property type="entry name" value="Znf_RING/FYVE/PHD"/>
</dbReference>
<accession>A0AAV2HIP9</accession>
<reference evidence="13 14" key="1">
    <citation type="submission" date="2024-04" db="EMBL/GenBank/DDBJ databases">
        <authorList>
            <consortium name="Genoscope - CEA"/>
            <person name="William W."/>
        </authorList>
    </citation>
    <scope>NUCLEOTIDE SEQUENCE [LARGE SCALE GENOMIC DNA]</scope>
</reference>
<evidence type="ECO:0000313" key="14">
    <source>
        <dbReference type="Proteomes" id="UP001497497"/>
    </source>
</evidence>
<evidence type="ECO:0000256" key="3">
    <source>
        <dbReference type="ARBA" id="ARBA00022737"/>
    </source>
</evidence>
<dbReference type="PROSITE" id="PS00518">
    <property type="entry name" value="ZF_RING_1"/>
    <property type="match status" value="1"/>
</dbReference>
<keyword evidence="6" id="KW-0862">Zinc</keyword>
<feature type="domain" description="RING-type" evidence="12">
    <location>
        <begin position="20"/>
        <end position="60"/>
    </location>
</feature>
<keyword evidence="3" id="KW-0677">Repeat</keyword>
<evidence type="ECO:0000256" key="7">
    <source>
        <dbReference type="ARBA" id="ARBA00023204"/>
    </source>
</evidence>
<evidence type="ECO:0000256" key="1">
    <source>
        <dbReference type="ARBA" id="ARBA00004123"/>
    </source>
</evidence>
<comment type="subcellular location">
    <subcellularLocation>
        <location evidence="1">Nucleus</location>
    </subcellularLocation>
</comment>
<feature type="region of interest" description="Disordered" evidence="11">
    <location>
        <begin position="157"/>
        <end position="220"/>
    </location>
</feature>
<evidence type="ECO:0000256" key="6">
    <source>
        <dbReference type="ARBA" id="ARBA00022833"/>
    </source>
</evidence>
<dbReference type="GO" id="GO:0070531">
    <property type="term" value="C:BRCA1-A complex"/>
    <property type="evidence" value="ECO:0007669"/>
    <property type="project" value="TreeGrafter"/>
</dbReference>
<dbReference type="GO" id="GO:0000724">
    <property type="term" value="P:double-strand break repair via homologous recombination"/>
    <property type="evidence" value="ECO:0007669"/>
    <property type="project" value="TreeGrafter"/>
</dbReference>
<evidence type="ECO:0000256" key="5">
    <source>
        <dbReference type="ARBA" id="ARBA00022771"/>
    </source>
</evidence>
<dbReference type="PANTHER" id="PTHR13763:SF0">
    <property type="entry name" value="BREAST CANCER TYPE 1 SUSCEPTIBILITY PROTEIN"/>
    <property type="match status" value="1"/>
</dbReference>
<dbReference type="GO" id="GO:0004842">
    <property type="term" value="F:ubiquitin-protein transferase activity"/>
    <property type="evidence" value="ECO:0007669"/>
    <property type="project" value="TreeGrafter"/>
</dbReference>
<keyword evidence="9" id="KW-0131">Cell cycle</keyword>
<keyword evidence="2" id="KW-0479">Metal-binding</keyword>
<evidence type="ECO:0000256" key="9">
    <source>
        <dbReference type="ARBA" id="ARBA00023306"/>
    </source>
</evidence>
<feature type="non-terminal residue" evidence="13">
    <location>
        <position position="539"/>
    </location>
</feature>
<dbReference type="Gene3D" id="3.30.40.10">
    <property type="entry name" value="Zinc/RING finger domain, C3HC4 (zinc finger)"/>
    <property type="match status" value="1"/>
</dbReference>
<evidence type="ECO:0000256" key="8">
    <source>
        <dbReference type="ARBA" id="ARBA00023242"/>
    </source>
</evidence>